<dbReference type="InterPro" id="IPR027417">
    <property type="entry name" value="P-loop_NTPase"/>
</dbReference>
<evidence type="ECO:0000256" key="5">
    <source>
        <dbReference type="ARBA" id="ARBA00022679"/>
    </source>
</evidence>
<dbReference type="GO" id="GO:0004550">
    <property type="term" value="F:nucleoside diphosphate kinase activity"/>
    <property type="evidence" value="ECO:0007669"/>
    <property type="project" value="TreeGrafter"/>
</dbReference>
<comment type="pathway">
    <text evidence="1">Pyrimidine metabolism; dTTP biosynthesis.</text>
</comment>
<keyword evidence="9" id="KW-0067">ATP-binding</keyword>
<dbReference type="OrthoDB" id="425602at2759"/>
<keyword evidence="7" id="KW-0547">Nucleotide-binding</keyword>
<dbReference type="Pfam" id="PF02223">
    <property type="entry name" value="Thymidylate_kin"/>
    <property type="match status" value="1"/>
</dbReference>
<dbReference type="Proteomes" id="UP000327013">
    <property type="component" value="Unassembled WGS sequence"/>
</dbReference>
<dbReference type="PANTHER" id="PTHR10344:SF1">
    <property type="entry name" value="THYMIDYLATE KINASE"/>
    <property type="match status" value="1"/>
</dbReference>
<evidence type="ECO:0000256" key="9">
    <source>
        <dbReference type="ARBA" id="ARBA00022840"/>
    </source>
</evidence>
<dbReference type="PROSITE" id="PS01331">
    <property type="entry name" value="THYMIDYLATE_KINASE"/>
    <property type="match status" value="1"/>
</dbReference>
<comment type="caution">
    <text evidence="12">The sequence shown here is derived from an EMBL/GenBank/DDBJ whole genome shotgun (WGS) entry which is preliminary data.</text>
</comment>
<comment type="similarity">
    <text evidence="2">Belongs to the thymidylate kinase family.</text>
</comment>
<dbReference type="FunFam" id="3.40.50.300:FF:000679">
    <property type="entry name" value="Thymidylate kinase"/>
    <property type="match status" value="1"/>
</dbReference>
<gene>
    <name evidence="12" type="ORF">FH972_024483</name>
</gene>
<dbReference type="GO" id="GO:0006227">
    <property type="term" value="P:dUDP biosynthetic process"/>
    <property type="evidence" value="ECO:0007669"/>
    <property type="project" value="TreeGrafter"/>
</dbReference>
<dbReference type="HAMAP" id="MF_00165">
    <property type="entry name" value="Thymidylate_kinase"/>
    <property type="match status" value="1"/>
</dbReference>
<evidence type="ECO:0000256" key="8">
    <source>
        <dbReference type="ARBA" id="ARBA00022777"/>
    </source>
</evidence>
<protein>
    <recommendedName>
        <fullName evidence="4">Thymidylate kinase</fullName>
        <ecNumber evidence="3">2.7.4.9</ecNumber>
    </recommendedName>
</protein>
<dbReference type="GO" id="GO:0004798">
    <property type="term" value="F:dTMP kinase activity"/>
    <property type="evidence" value="ECO:0007669"/>
    <property type="project" value="UniProtKB-EC"/>
</dbReference>
<dbReference type="InterPro" id="IPR039430">
    <property type="entry name" value="Thymidylate_kin-like_dom"/>
</dbReference>
<dbReference type="GO" id="GO:0006233">
    <property type="term" value="P:dTDP biosynthetic process"/>
    <property type="evidence" value="ECO:0007669"/>
    <property type="project" value="InterPro"/>
</dbReference>
<dbReference type="EMBL" id="VIBQ01000017">
    <property type="protein sequence ID" value="KAB8360750.1"/>
    <property type="molecule type" value="Genomic_DNA"/>
</dbReference>
<feature type="region of interest" description="Disordered" evidence="10">
    <location>
        <begin position="243"/>
        <end position="305"/>
    </location>
</feature>
<evidence type="ECO:0000256" key="4">
    <source>
        <dbReference type="ARBA" id="ARBA00017144"/>
    </source>
</evidence>
<feature type="domain" description="Thymidylate kinase-like" evidence="11">
    <location>
        <begin position="10"/>
        <end position="193"/>
    </location>
</feature>
<dbReference type="EC" id="2.7.4.9" evidence="3"/>
<dbReference type="GO" id="GO:0005634">
    <property type="term" value="C:nucleus"/>
    <property type="evidence" value="ECO:0007669"/>
    <property type="project" value="TreeGrafter"/>
</dbReference>
<evidence type="ECO:0000313" key="12">
    <source>
        <dbReference type="EMBL" id="KAB8360750.1"/>
    </source>
</evidence>
<evidence type="ECO:0000313" key="13">
    <source>
        <dbReference type="Proteomes" id="UP000327013"/>
    </source>
</evidence>
<dbReference type="GO" id="GO:0005524">
    <property type="term" value="F:ATP binding"/>
    <property type="evidence" value="ECO:0007669"/>
    <property type="project" value="UniProtKB-KW"/>
</dbReference>
<keyword evidence="13" id="KW-1185">Reference proteome</keyword>
<evidence type="ECO:0000256" key="6">
    <source>
        <dbReference type="ARBA" id="ARBA00022727"/>
    </source>
</evidence>
<keyword evidence="5" id="KW-0808">Transferase</keyword>
<dbReference type="InterPro" id="IPR018094">
    <property type="entry name" value="Thymidylate_kinase"/>
</dbReference>
<dbReference type="InterPro" id="IPR018095">
    <property type="entry name" value="Thymidylate_kin_CS"/>
</dbReference>
<sequence length="305" mass="33486">MPARGKLIVLEGLDKAGKSSQCKQLAAKLAAQGLKVNAISFPDRTTPIGRMIDAYLKGDDQQDDHAIHLLFSANRWEVAAKIRADIDAGINVVIDRYYYSGCVYSAAKNSDSLGLAWARKPDEGLPRPDAVIFLGISQEEAAKRGGWGGEKYETKAIQDRVRELFVQLQSVEPEKQDFVRIDAGQDLEEVAEDVWEAVQKVFKRVDLHGEALRVVEPWSAESVKAAGGESRVVAGAVSKAAATPKNGFSTPEPAKAASGTLEKRSLKPQWGPDYETPSSDGRRIKIQGDGMGNRKTTEKNWWEYE</sequence>
<evidence type="ECO:0000256" key="2">
    <source>
        <dbReference type="ARBA" id="ARBA00009776"/>
    </source>
</evidence>
<evidence type="ECO:0000256" key="1">
    <source>
        <dbReference type="ARBA" id="ARBA00004992"/>
    </source>
</evidence>
<proteinExistence type="inferred from homology"/>
<dbReference type="CDD" id="cd01672">
    <property type="entry name" value="TMPK"/>
    <property type="match status" value="1"/>
</dbReference>
<feature type="compositionally biased region" description="Basic and acidic residues" evidence="10">
    <location>
        <begin position="295"/>
        <end position="305"/>
    </location>
</feature>
<organism evidence="12 13">
    <name type="scientific">Carpinus fangiana</name>
    <dbReference type="NCBI Taxonomy" id="176857"/>
    <lineage>
        <taxon>Eukaryota</taxon>
        <taxon>Viridiplantae</taxon>
        <taxon>Streptophyta</taxon>
        <taxon>Embryophyta</taxon>
        <taxon>Tracheophyta</taxon>
        <taxon>Spermatophyta</taxon>
        <taxon>Magnoliopsida</taxon>
        <taxon>eudicotyledons</taxon>
        <taxon>Gunneridae</taxon>
        <taxon>Pentapetalae</taxon>
        <taxon>rosids</taxon>
        <taxon>fabids</taxon>
        <taxon>Fagales</taxon>
        <taxon>Betulaceae</taxon>
        <taxon>Carpinus</taxon>
    </lineage>
</organism>
<reference evidence="12 13" key="1">
    <citation type="submission" date="2019-06" db="EMBL/GenBank/DDBJ databases">
        <title>A chromosomal-level reference genome of Carpinus fangiana (Coryloideae, Betulaceae).</title>
        <authorList>
            <person name="Yang X."/>
            <person name="Wang Z."/>
            <person name="Zhang L."/>
            <person name="Hao G."/>
            <person name="Liu J."/>
            <person name="Yang Y."/>
        </authorList>
    </citation>
    <scope>NUCLEOTIDE SEQUENCE [LARGE SCALE GENOMIC DNA]</scope>
    <source>
        <strain evidence="12">Cfa_2016G</strain>
        <tissue evidence="12">Leaf</tissue>
    </source>
</reference>
<dbReference type="AlphaFoldDB" id="A0A5N6KYJ3"/>
<dbReference type="PANTHER" id="PTHR10344">
    <property type="entry name" value="THYMIDYLATE KINASE"/>
    <property type="match status" value="1"/>
</dbReference>
<accession>A0A5N6KYJ3</accession>
<keyword evidence="8" id="KW-0418">Kinase</keyword>
<evidence type="ECO:0000256" key="7">
    <source>
        <dbReference type="ARBA" id="ARBA00022741"/>
    </source>
</evidence>
<keyword evidence="6" id="KW-0545">Nucleotide biosynthesis</keyword>
<dbReference type="SUPFAM" id="SSF52540">
    <property type="entry name" value="P-loop containing nucleoside triphosphate hydrolases"/>
    <property type="match status" value="1"/>
</dbReference>
<dbReference type="GO" id="GO:0006235">
    <property type="term" value="P:dTTP biosynthetic process"/>
    <property type="evidence" value="ECO:0007669"/>
    <property type="project" value="TreeGrafter"/>
</dbReference>
<dbReference type="Gene3D" id="3.40.50.300">
    <property type="entry name" value="P-loop containing nucleotide triphosphate hydrolases"/>
    <property type="match status" value="1"/>
</dbReference>
<evidence type="ECO:0000259" key="11">
    <source>
        <dbReference type="Pfam" id="PF02223"/>
    </source>
</evidence>
<evidence type="ECO:0000256" key="10">
    <source>
        <dbReference type="SAM" id="MobiDB-lite"/>
    </source>
</evidence>
<dbReference type="NCBIfam" id="TIGR00041">
    <property type="entry name" value="DTMP_kinase"/>
    <property type="match status" value="1"/>
</dbReference>
<name>A0A5N6KYJ3_9ROSI</name>
<dbReference type="GO" id="GO:0005829">
    <property type="term" value="C:cytosol"/>
    <property type="evidence" value="ECO:0007669"/>
    <property type="project" value="TreeGrafter"/>
</dbReference>
<evidence type="ECO:0000256" key="3">
    <source>
        <dbReference type="ARBA" id="ARBA00012980"/>
    </source>
</evidence>